<reference evidence="2" key="1">
    <citation type="submission" date="2018-05" db="EMBL/GenBank/DDBJ databases">
        <title>Leptospira yasudae sp. nov. and Leptospira stimsonii sp. nov., two pathogenic species of the genus Leptospira isolated from environmental sources.</title>
        <authorList>
            <person name="Casanovas-Massana A."/>
            <person name="Hamond C."/>
            <person name="Santos L.A."/>
            <person name="Hacker K.P."/>
            <person name="Balassiano I."/>
            <person name="Medeiros M.A."/>
            <person name="Reis M.G."/>
            <person name="Ko A.I."/>
            <person name="Wunder E.A."/>
        </authorList>
    </citation>
    <scope>NUCLEOTIDE SEQUENCE [LARGE SCALE GENOMIC DNA]</scope>
    <source>
        <strain evidence="2">Yale</strain>
    </source>
</reference>
<dbReference type="Proteomes" id="UP000265798">
    <property type="component" value="Unassembled WGS sequence"/>
</dbReference>
<gene>
    <name evidence="1" type="ORF">DLM75_20515</name>
</gene>
<evidence type="ECO:0000313" key="1">
    <source>
        <dbReference type="EMBL" id="RHX85578.1"/>
    </source>
</evidence>
<evidence type="ECO:0000313" key="2">
    <source>
        <dbReference type="Proteomes" id="UP000265798"/>
    </source>
</evidence>
<organism evidence="1 2">
    <name type="scientific">Leptospira stimsonii</name>
    <dbReference type="NCBI Taxonomy" id="2202203"/>
    <lineage>
        <taxon>Bacteria</taxon>
        <taxon>Pseudomonadati</taxon>
        <taxon>Spirochaetota</taxon>
        <taxon>Spirochaetia</taxon>
        <taxon>Leptospirales</taxon>
        <taxon>Leptospiraceae</taxon>
        <taxon>Leptospira</taxon>
    </lineage>
</organism>
<comment type="caution">
    <text evidence="1">The sequence shown here is derived from an EMBL/GenBank/DDBJ whole genome shotgun (WGS) entry which is preliminary data.</text>
</comment>
<proteinExistence type="predicted"/>
<sequence length="94" mass="11451">MKIFLKLILNYREIRNLRKKNTDTPTLTKSNNDFPHQNIYTSLLGLYRNFIKTQLFPYKTKQNLMNEKSQRSKQNSFHIKIESEIFQTDLKRRK</sequence>
<name>A0A396YVX3_9LEPT</name>
<dbReference type="EMBL" id="QHCT01000008">
    <property type="protein sequence ID" value="RHX85578.1"/>
    <property type="molecule type" value="Genomic_DNA"/>
</dbReference>
<accession>A0A396YVX3</accession>
<dbReference type="AlphaFoldDB" id="A0A396YVX3"/>
<protein>
    <submittedName>
        <fullName evidence="1">Uncharacterized protein</fullName>
    </submittedName>
</protein>